<feature type="transmembrane region" description="Helical" evidence="1">
    <location>
        <begin position="460"/>
        <end position="479"/>
    </location>
</feature>
<proteinExistence type="predicted"/>
<keyword evidence="1" id="KW-0812">Transmembrane</keyword>
<keyword evidence="1" id="KW-1133">Transmembrane helix</keyword>
<gene>
    <name evidence="2" type="primary">nrf-6_23</name>
    <name evidence="2" type="ORF">AVEN_243220_1</name>
</gene>
<feature type="transmembrane region" description="Helical" evidence="1">
    <location>
        <begin position="171"/>
        <end position="195"/>
    </location>
</feature>
<reference evidence="2 3" key="1">
    <citation type="journal article" date="2019" name="Sci. Rep.">
        <title>Orb-weaving spider Araneus ventricosus genome elucidates the spidroin gene catalogue.</title>
        <authorList>
            <person name="Kono N."/>
            <person name="Nakamura H."/>
            <person name="Ohtoshi R."/>
            <person name="Moran D.A.P."/>
            <person name="Shinohara A."/>
            <person name="Yoshida Y."/>
            <person name="Fujiwara M."/>
            <person name="Mori M."/>
            <person name="Tomita M."/>
            <person name="Arakawa K."/>
        </authorList>
    </citation>
    <scope>NUCLEOTIDE SEQUENCE [LARGE SCALE GENOMIC DNA]</scope>
</reference>
<protein>
    <submittedName>
        <fullName evidence="2">Nose resistant to fluoxetine protein 6</fullName>
    </submittedName>
</protein>
<feature type="transmembrane region" description="Helical" evidence="1">
    <location>
        <begin position="307"/>
        <end position="326"/>
    </location>
</feature>
<feature type="transmembrane region" description="Helical" evidence="1">
    <location>
        <begin position="130"/>
        <end position="151"/>
    </location>
</feature>
<dbReference type="AlphaFoldDB" id="A0A4Y2IT26"/>
<feature type="transmembrane region" description="Helical" evidence="1">
    <location>
        <begin position="284"/>
        <end position="300"/>
    </location>
</feature>
<evidence type="ECO:0000313" key="2">
    <source>
        <dbReference type="EMBL" id="GBM80927.1"/>
    </source>
</evidence>
<organism evidence="2 3">
    <name type="scientific">Araneus ventricosus</name>
    <name type="common">Orbweaver spider</name>
    <name type="synonym">Epeira ventricosa</name>
    <dbReference type="NCBI Taxonomy" id="182803"/>
    <lineage>
        <taxon>Eukaryota</taxon>
        <taxon>Metazoa</taxon>
        <taxon>Ecdysozoa</taxon>
        <taxon>Arthropoda</taxon>
        <taxon>Chelicerata</taxon>
        <taxon>Arachnida</taxon>
        <taxon>Araneae</taxon>
        <taxon>Araneomorphae</taxon>
        <taxon>Entelegynae</taxon>
        <taxon>Araneoidea</taxon>
        <taxon>Araneidae</taxon>
        <taxon>Araneus</taxon>
    </lineage>
</organism>
<name>A0A4Y2IT26_ARAVE</name>
<feature type="transmembrane region" description="Helical" evidence="1">
    <location>
        <begin position="384"/>
        <end position="405"/>
    </location>
</feature>
<comment type="caution">
    <text evidence="2">The sequence shown here is derived from an EMBL/GenBank/DDBJ whole genome shotgun (WGS) entry which is preliminary data.</text>
</comment>
<feature type="transmembrane region" description="Helical" evidence="1">
    <location>
        <begin position="425"/>
        <end position="448"/>
    </location>
</feature>
<dbReference type="EMBL" id="BGPR01002912">
    <property type="protein sequence ID" value="GBM80927.1"/>
    <property type="molecule type" value="Genomic_DNA"/>
</dbReference>
<sequence length="582" mass="67019">MKHMSQRAHLMHYIPIRIGLCIPSGCTEDDLQNILNFAVKKFDMDAQVSYCEIKEGKPIYWIQIFAIIIICCLIFLVIAGTWMEMRSDPGVVRSDKLGDRIILSFSVISNFKRLFSTKTSMESFSCIHGLRFLTITWVVYGHAYLFPGLFVSNYRSLFRIPETATDPIPQMIVNGSEAVDTFLFIAGLLVSYMTIKKVKLEKKKFNYLTFALHRLWRIAPVVYFILLCSFLIPLMGSGPVFQEIMQNSIYPCFQQWWRNILFINNFFDSYKACWRMTWYVSCDIQLYLISVIVVLPMIWFKKMGIMINTLIVAASIIYTGIVTYLFDISPTIVVTHMNPDDEYYFFVYSYANTLCRAGPYFIGVFTGYILITKPGIKISKKFQIIGWCLATLSSGMVIFATSIWYRVHSPTPLEGILYSATYKVAFTAGVAWMTFCCIAGYGGFINTFLSWNVWMPLGKLAFLTYLIQPVFQMIYMANFRTTQEFAHLHFAIQYFGFLCISMLLAFVANLLVESPFLTLEKLLFESKPRREEKPEMDGHENVGFENGDITIKVNGQVEMLTCENGTTNMEDCKNRLNEKSEL</sequence>
<accession>A0A4Y2IT26</accession>
<evidence type="ECO:0000313" key="3">
    <source>
        <dbReference type="Proteomes" id="UP000499080"/>
    </source>
</evidence>
<feature type="transmembrane region" description="Helical" evidence="1">
    <location>
        <begin position="491"/>
        <end position="512"/>
    </location>
</feature>
<dbReference type="PANTHER" id="PTHR11161:SF0">
    <property type="entry name" value="O-ACYLTRANSFERASE LIKE PROTEIN"/>
    <property type="match status" value="1"/>
</dbReference>
<feature type="transmembrane region" description="Helical" evidence="1">
    <location>
        <begin position="215"/>
        <end position="235"/>
    </location>
</feature>
<dbReference type="Proteomes" id="UP000499080">
    <property type="component" value="Unassembled WGS sequence"/>
</dbReference>
<evidence type="ECO:0000256" key="1">
    <source>
        <dbReference type="SAM" id="Phobius"/>
    </source>
</evidence>
<keyword evidence="1" id="KW-0472">Membrane</keyword>
<keyword evidence="3" id="KW-1185">Reference proteome</keyword>
<dbReference type="InterPro" id="IPR052728">
    <property type="entry name" value="O2_lipid_transport_reg"/>
</dbReference>
<feature type="transmembrane region" description="Helical" evidence="1">
    <location>
        <begin position="346"/>
        <end position="372"/>
    </location>
</feature>
<dbReference type="PANTHER" id="PTHR11161">
    <property type="entry name" value="O-ACYLTRANSFERASE"/>
    <property type="match status" value="1"/>
</dbReference>
<feature type="transmembrane region" description="Helical" evidence="1">
    <location>
        <begin position="59"/>
        <end position="83"/>
    </location>
</feature>
<dbReference type="OrthoDB" id="6430164at2759"/>